<gene>
    <name evidence="3" type="ORF">ACFQEV_09975</name>
</gene>
<dbReference type="PANTHER" id="PTHR31793:SF27">
    <property type="entry name" value="NOVEL THIOESTERASE SUPERFAMILY DOMAIN AND SAPOSIN A-TYPE DOMAIN CONTAINING PROTEIN (0610012H03RIK)"/>
    <property type="match status" value="1"/>
</dbReference>
<protein>
    <submittedName>
        <fullName evidence="3">Acyl-CoA thioesterase</fullName>
        <ecNumber evidence="3">3.1.2.-</ecNumber>
    </submittedName>
</protein>
<organism evidence="3 4">
    <name type="scientific">Halopelagius fulvigenes</name>
    <dbReference type="NCBI Taxonomy" id="1198324"/>
    <lineage>
        <taxon>Archaea</taxon>
        <taxon>Methanobacteriati</taxon>
        <taxon>Methanobacteriota</taxon>
        <taxon>Stenosarchaea group</taxon>
        <taxon>Halobacteria</taxon>
        <taxon>Halobacteriales</taxon>
        <taxon>Haloferacaceae</taxon>
    </lineage>
</organism>
<accession>A0ABD5U0L4</accession>
<dbReference type="EMBL" id="JBHSXH010000015">
    <property type="protein sequence ID" value="MFC6825312.1"/>
    <property type="molecule type" value="Genomic_DNA"/>
</dbReference>
<dbReference type="GO" id="GO:0016787">
    <property type="term" value="F:hydrolase activity"/>
    <property type="evidence" value="ECO:0007669"/>
    <property type="project" value="UniProtKB-KW"/>
</dbReference>
<dbReference type="Proteomes" id="UP001596408">
    <property type="component" value="Unassembled WGS sequence"/>
</dbReference>
<keyword evidence="4" id="KW-1185">Reference proteome</keyword>
<evidence type="ECO:0000313" key="3">
    <source>
        <dbReference type="EMBL" id="MFC6825312.1"/>
    </source>
</evidence>
<proteinExistence type="inferred from homology"/>
<comment type="similarity">
    <text evidence="1">Belongs to the 4-hydroxybenzoyl-CoA thioesterase family.</text>
</comment>
<comment type="caution">
    <text evidence="3">The sequence shown here is derived from an EMBL/GenBank/DDBJ whole genome shotgun (WGS) entry which is preliminary data.</text>
</comment>
<dbReference type="AlphaFoldDB" id="A0ABD5U0L4"/>
<evidence type="ECO:0000313" key="4">
    <source>
        <dbReference type="Proteomes" id="UP001596408"/>
    </source>
</evidence>
<dbReference type="InterPro" id="IPR029069">
    <property type="entry name" value="HotDog_dom_sf"/>
</dbReference>
<evidence type="ECO:0000256" key="2">
    <source>
        <dbReference type="ARBA" id="ARBA00022801"/>
    </source>
</evidence>
<dbReference type="RefSeq" id="WP_379699822.1">
    <property type="nucleotide sequence ID" value="NZ_JBHSXH010000015.1"/>
</dbReference>
<dbReference type="InterPro" id="IPR050563">
    <property type="entry name" value="4-hydroxybenzoyl-CoA_TE"/>
</dbReference>
<dbReference type="SUPFAM" id="SSF54637">
    <property type="entry name" value="Thioesterase/thiol ester dehydrase-isomerase"/>
    <property type="match status" value="1"/>
</dbReference>
<keyword evidence="2 3" id="KW-0378">Hydrolase</keyword>
<sequence>MPYRAEVDVRFQDLDAVGHVNNAVYATYCEQARVDFFEDVIGLRSTDLNIVLASLELQYRRPIEGTGTVSVELDVPEVGNSSFTMAYELTYEGEVVATGESVQVVVDPETRESVRVPDAWREAVGAETGSED</sequence>
<dbReference type="Pfam" id="PF13279">
    <property type="entry name" value="4HBT_2"/>
    <property type="match status" value="1"/>
</dbReference>
<reference evidence="3 4" key="1">
    <citation type="journal article" date="2019" name="Int. J. Syst. Evol. Microbiol.">
        <title>The Global Catalogue of Microorganisms (GCM) 10K type strain sequencing project: providing services to taxonomists for standard genome sequencing and annotation.</title>
        <authorList>
            <consortium name="The Broad Institute Genomics Platform"/>
            <consortium name="The Broad Institute Genome Sequencing Center for Infectious Disease"/>
            <person name="Wu L."/>
            <person name="Ma J."/>
        </authorList>
    </citation>
    <scope>NUCLEOTIDE SEQUENCE [LARGE SCALE GENOMIC DNA]</scope>
    <source>
        <strain evidence="3 4">YIM 94188</strain>
    </source>
</reference>
<dbReference type="EC" id="3.1.2.-" evidence="3"/>
<evidence type="ECO:0000256" key="1">
    <source>
        <dbReference type="ARBA" id="ARBA00005953"/>
    </source>
</evidence>
<dbReference type="PANTHER" id="PTHR31793">
    <property type="entry name" value="4-HYDROXYBENZOYL-COA THIOESTERASE FAMILY MEMBER"/>
    <property type="match status" value="1"/>
</dbReference>
<name>A0ABD5U0L4_9EURY</name>
<dbReference type="Gene3D" id="3.10.129.10">
    <property type="entry name" value="Hotdog Thioesterase"/>
    <property type="match status" value="1"/>
</dbReference>
<dbReference type="CDD" id="cd00586">
    <property type="entry name" value="4HBT"/>
    <property type="match status" value="1"/>
</dbReference>